<sequence>MWRACELSCTLLLSLLLLQLSVLPTSALPSTLKHNDAAPLARDTPLPQPPGEGSRHKRQTPGDPSEPAQETCDFGTNNDVVLCSWMNVNVTSLKWRPSRGENAYWMGGPVEDVTYGDKFGGYAVFETSERPDLGLVGISAFESAMLISPLRPSTGAEGVCVKYWYSIGGLSADRVRVLLHPMPNAKFIKEDDRTTSSLEGANDKPATAEECKNPEMDKNKNRDQMLQMLSTYDGSDDVVLWEARDVTMGKWSEGQIVYTYNMPHAIIVEGIPVSSGDINRRFRGFIAIDELNFADSSECGAFCTFEAGTCGWVQDENLDDFDWTLSRGSLNPSTGPPRDRSSFSNGGMMGGFAVIDSGYPRRPGDRARLLTEEFQATDPDTPLCMRFWTHMYGNGVGSLRVLIINSQDSDEETIWEISGEAGNLWYQGQVPISSSKPFNIAFEGEVGRNNLGDIALDDISIIQGPCPSAPQIAGNNLGDCTFEVDECGWISPGARDRLDEIDWVRTVASENREPRTDHTIGTQQGYYMTVPKGSVQRAGDRAWLRSTTMKGSTDTMCVSFWYYMYEPFIEPSGPSLGALTLYVWSQDPLEGTTILRPLWSLRNHQGPNWLYAQSKVKSENDYAVIFEGTWGQSRGNGFMGLDDITIFMGDCTTMPDKAYVSLGDCDFQRDSCSWVNTTTDPDFRWASASISRRPTSLPDHTFGGSVGYVFFDVFNQNANKQTLRKTSPVLDGKESCIGFWYASFGSGSESSLSLERLLPEGDDTRGEQIWITSSKGRVQTRPEWTYAQAPIPANNKFKLAFVGEASNGGYAIDDIKIYSGLCKVRPKEADPNYVAEREPPLN</sequence>
<dbReference type="EMBL" id="IACT01000051">
    <property type="protein sequence ID" value="LAC19506.1"/>
    <property type="molecule type" value="mRNA"/>
</dbReference>
<evidence type="ECO:0000313" key="4">
    <source>
        <dbReference type="EMBL" id="LAC19506.1"/>
    </source>
</evidence>
<evidence type="ECO:0000256" key="2">
    <source>
        <dbReference type="SAM" id="SignalP"/>
    </source>
</evidence>
<dbReference type="AlphaFoldDB" id="A0A6A7FLR1"/>
<dbReference type="Pfam" id="PF00629">
    <property type="entry name" value="MAM"/>
    <property type="match status" value="4"/>
</dbReference>
<dbReference type="CDD" id="cd06263">
    <property type="entry name" value="MAM"/>
    <property type="match status" value="2"/>
</dbReference>
<keyword evidence="2" id="KW-0732">Signal</keyword>
<evidence type="ECO:0000256" key="1">
    <source>
        <dbReference type="SAM" id="MobiDB-lite"/>
    </source>
</evidence>
<keyword evidence="4" id="KW-0675">Receptor</keyword>
<dbReference type="PANTHER" id="PTHR23282">
    <property type="entry name" value="APICAL ENDOSOMAL GLYCOPROTEIN PRECURSOR"/>
    <property type="match status" value="1"/>
</dbReference>
<accession>A0A6A7FLR1</accession>
<feature type="region of interest" description="Disordered" evidence="1">
    <location>
        <begin position="34"/>
        <end position="71"/>
    </location>
</feature>
<evidence type="ECO:0000259" key="3">
    <source>
        <dbReference type="PROSITE" id="PS50060"/>
    </source>
</evidence>
<feature type="domain" description="MAM" evidence="3">
    <location>
        <begin position="70"/>
        <end position="301"/>
    </location>
</feature>
<feature type="domain" description="MAM" evidence="3">
    <location>
        <begin position="663"/>
        <end position="824"/>
    </location>
</feature>
<dbReference type="PROSITE" id="PS50060">
    <property type="entry name" value="MAM_2"/>
    <property type="match status" value="4"/>
</dbReference>
<feature type="signal peptide" evidence="2">
    <location>
        <begin position="1"/>
        <end position="27"/>
    </location>
</feature>
<dbReference type="PANTHER" id="PTHR23282:SF101">
    <property type="entry name" value="MAM DOMAIN-CONTAINING PROTEIN"/>
    <property type="match status" value="1"/>
</dbReference>
<organism evidence="4">
    <name type="scientific">Hirondellea gigas</name>
    <dbReference type="NCBI Taxonomy" id="1518452"/>
    <lineage>
        <taxon>Eukaryota</taxon>
        <taxon>Metazoa</taxon>
        <taxon>Ecdysozoa</taxon>
        <taxon>Arthropoda</taxon>
        <taxon>Crustacea</taxon>
        <taxon>Multicrustacea</taxon>
        <taxon>Malacostraca</taxon>
        <taxon>Eumalacostraca</taxon>
        <taxon>Peracarida</taxon>
        <taxon>Amphipoda</taxon>
        <taxon>Amphilochidea</taxon>
        <taxon>Lysianassida</taxon>
        <taxon>Lysianassidira</taxon>
        <taxon>Lysianassoidea</taxon>
        <taxon>Lysianassidae</taxon>
        <taxon>Hirondellea</taxon>
    </lineage>
</organism>
<reference evidence="4" key="1">
    <citation type="submission" date="2017-11" db="EMBL/GenBank/DDBJ databases">
        <title>The sensing device of the deep-sea amphipod.</title>
        <authorList>
            <person name="Kobayashi H."/>
            <person name="Nagahama T."/>
            <person name="Arai W."/>
            <person name="Sasagawa Y."/>
            <person name="Umeda M."/>
            <person name="Hayashi T."/>
            <person name="Nikaido I."/>
            <person name="Watanabe H."/>
            <person name="Oguri K."/>
            <person name="Kitazato H."/>
            <person name="Fujioka K."/>
            <person name="Kido Y."/>
            <person name="Takami H."/>
        </authorList>
    </citation>
    <scope>NUCLEOTIDE SEQUENCE</scope>
    <source>
        <tissue evidence="4">Whole body</tissue>
    </source>
</reference>
<protein>
    <submittedName>
        <fullName evidence="4">MAM and LDL-receptor class A domain-containing protein 2-like</fullName>
    </submittedName>
</protein>
<dbReference type="InterPro" id="IPR013320">
    <property type="entry name" value="ConA-like_dom_sf"/>
</dbReference>
<feature type="domain" description="MAM" evidence="3">
    <location>
        <begin position="478"/>
        <end position="653"/>
    </location>
</feature>
<feature type="domain" description="MAM" evidence="3">
    <location>
        <begin position="301"/>
        <end position="468"/>
    </location>
</feature>
<dbReference type="SUPFAM" id="SSF49899">
    <property type="entry name" value="Concanavalin A-like lectins/glucanases"/>
    <property type="match status" value="4"/>
</dbReference>
<proteinExistence type="evidence at transcript level"/>
<dbReference type="InterPro" id="IPR000998">
    <property type="entry name" value="MAM_dom"/>
</dbReference>
<dbReference type="Gene3D" id="2.60.120.200">
    <property type="match status" value="4"/>
</dbReference>
<dbReference type="InterPro" id="IPR051560">
    <property type="entry name" value="MAM_domain-containing"/>
</dbReference>
<dbReference type="GO" id="GO:0016020">
    <property type="term" value="C:membrane"/>
    <property type="evidence" value="ECO:0007669"/>
    <property type="project" value="InterPro"/>
</dbReference>
<feature type="chain" id="PRO_5025548741" evidence="2">
    <location>
        <begin position="28"/>
        <end position="842"/>
    </location>
</feature>
<name>A0A6A7FLR1_9CRUS</name>
<dbReference type="SMART" id="SM00137">
    <property type="entry name" value="MAM"/>
    <property type="match status" value="4"/>
</dbReference>